<dbReference type="AlphaFoldDB" id="A0A1R0H245"/>
<dbReference type="Pfam" id="PF11735">
    <property type="entry name" value="CAP59_mtransfer"/>
    <property type="match status" value="1"/>
</dbReference>
<proteinExistence type="predicted"/>
<reference evidence="1 2" key="1">
    <citation type="journal article" date="2016" name="Mol. Biol. Evol.">
        <title>Genome-Wide Survey of Gut Fungi (Harpellales) Reveals the First Horizontally Transferred Ubiquitin Gene from a Mosquito Host.</title>
        <authorList>
            <person name="Wang Y."/>
            <person name="White M.M."/>
            <person name="Kvist S."/>
            <person name="Moncalvo J.M."/>
        </authorList>
    </citation>
    <scope>NUCLEOTIDE SEQUENCE [LARGE SCALE GENOMIC DNA]</scope>
    <source>
        <strain evidence="1 2">ALG-7-W6</strain>
    </source>
</reference>
<dbReference type="OrthoDB" id="262547at2759"/>
<evidence type="ECO:0000313" key="1">
    <source>
        <dbReference type="EMBL" id="OLY83222.1"/>
    </source>
</evidence>
<keyword evidence="2" id="KW-1185">Reference proteome</keyword>
<comment type="caution">
    <text evidence="1">The sequence shown here is derived from an EMBL/GenBank/DDBJ whole genome shotgun (WGS) entry which is preliminary data.</text>
</comment>
<dbReference type="GO" id="GO:0016757">
    <property type="term" value="F:glycosyltransferase activity"/>
    <property type="evidence" value="ECO:0007669"/>
    <property type="project" value="UniProtKB-KW"/>
</dbReference>
<evidence type="ECO:0000313" key="2">
    <source>
        <dbReference type="Proteomes" id="UP000187455"/>
    </source>
</evidence>
<keyword evidence="1" id="KW-0808">Transferase</keyword>
<name>A0A1R0H245_9FUNG</name>
<dbReference type="InterPro" id="IPR021047">
    <property type="entry name" value="Mannosyltransferase_CMT1"/>
</dbReference>
<keyword evidence="1" id="KW-0328">Glycosyltransferase</keyword>
<organism evidence="1 2">
    <name type="scientific">Smittium mucronatum</name>
    <dbReference type="NCBI Taxonomy" id="133383"/>
    <lineage>
        <taxon>Eukaryota</taxon>
        <taxon>Fungi</taxon>
        <taxon>Fungi incertae sedis</taxon>
        <taxon>Zoopagomycota</taxon>
        <taxon>Kickxellomycotina</taxon>
        <taxon>Harpellomycetes</taxon>
        <taxon>Harpellales</taxon>
        <taxon>Legeriomycetaceae</taxon>
        <taxon>Smittium</taxon>
    </lineage>
</organism>
<dbReference type="PANTHER" id="PTHR34144">
    <property type="entry name" value="CHROMOSOME 8, WHOLE GENOME SHOTGUN SEQUENCE"/>
    <property type="match status" value="1"/>
</dbReference>
<protein>
    <submittedName>
        <fullName evidence="1">Alpha-1,3-mannosyltransferase CMT1</fullName>
    </submittedName>
</protein>
<dbReference type="Proteomes" id="UP000187455">
    <property type="component" value="Unassembled WGS sequence"/>
</dbReference>
<sequence length="210" mass="24481">MNDIYFCRNDILELIYQSDFQGSDFTCPLDFHSVRGYVNTLEFRDNWVARDIEGYVFDKELNSVSYHPESKLRNEQRLPFQVQCSWNGVAVLNSKPFYDKDPLRFRRSRVDTGECSASECSLLCNDFWDRGYRRIIVVPEILVSYRLQNAVLLGPKYNLTPNITRTLEEKIKYIDGPEKVSCYSLEGTEFDSPSQSEKWVNYTSSGTKVL</sequence>
<accession>A0A1R0H245</accession>
<dbReference type="EMBL" id="LSSL01001001">
    <property type="protein sequence ID" value="OLY83222.1"/>
    <property type="molecule type" value="Genomic_DNA"/>
</dbReference>
<dbReference type="PANTHER" id="PTHR34144:SF5">
    <property type="entry name" value="ALPHA-1,3-MANNOSYLTRANSFERASE CMT1"/>
    <property type="match status" value="1"/>
</dbReference>
<gene>
    <name evidence="1" type="ORF">AYI68_g2644</name>
</gene>